<gene>
    <name evidence="2" type="ORF">E1292_29920</name>
</gene>
<evidence type="ECO:0000313" key="3">
    <source>
        <dbReference type="Proteomes" id="UP000295258"/>
    </source>
</evidence>
<keyword evidence="3" id="KW-1185">Reference proteome</keyword>
<dbReference type="InterPro" id="IPR050508">
    <property type="entry name" value="Methyltransf_Superfamily"/>
</dbReference>
<evidence type="ECO:0000259" key="1">
    <source>
        <dbReference type="Pfam" id="PF13649"/>
    </source>
</evidence>
<reference evidence="2 3" key="1">
    <citation type="submission" date="2019-03" db="EMBL/GenBank/DDBJ databases">
        <title>Draft genome sequences of novel Actinobacteria.</title>
        <authorList>
            <person name="Sahin N."/>
            <person name="Ay H."/>
            <person name="Saygin H."/>
        </authorList>
    </citation>
    <scope>NUCLEOTIDE SEQUENCE [LARGE SCALE GENOMIC DNA]</scope>
    <source>
        <strain evidence="2 3">KC310</strain>
    </source>
</reference>
<dbReference type="InterPro" id="IPR041698">
    <property type="entry name" value="Methyltransf_25"/>
</dbReference>
<dbReference type="Pfam" id="PF13649">
    <property type="entry name" value="Methyltransf_25"/>
    <property type="match status" value="1"/>
</dbReference>
<dbReference type="SUPFAM" id="SSF53335">
    <property type="entry name" value="S-adenosyl-L-methionine-dependent methyltransferases"/>
    <property type="match status" value="1"/>
</dbReference>
<dbReference type="EMBL" id="SMKO01000101">
    <property type="protein sequence ID" value="TDD00035.1"/>
    <property type="molecule type" value="Genomic_DNA"/>
</dbReference>
<sequence length="212" mass="22760">MGRGKLLRHHHEHSGTIDHPRAYELFSRLGYAGRRRLVFTQLAALAGAGPGDRVLDVGCGTGYLTRRLAPLVAPGGRVVGVDPSPRMIAYARHRAPANCAYLVGEGQALDLPGGPFDVVVSSLAVHHIPAGARETAVREMFRVLRPGGRLLIAELRPPRRPLARRLTGLVSGHALGHDPRETPAALVPAAGFQVQAEGDLWPLLCYVRAVKP</sequence>
<dbReference type="CDD" id="cd02440">
    <property type="entry name" value="AdoMet_MTases"/>
    <property type="match status" value="1"/>
</dbReference>
<name>A0A4R4VDJ5_9ACTN</name>
<dbReference type="PANTHER" id="PTHR42912">
    <property type="entry name" value="METHYLTRANSFERASE"/>
    <property type="match status" value="1"/>
</dbReference>
<dbReference type="Gene3D" id="3.40.50.150">
    <property type="entry name" value="Vaccinia Virus protein VP39"/>
    <property type="match status" value="1"/>
</dbReference>
<dbReference type="InterPro" id="IPR029063">
    <property type="entry name" value="SAM-dependent_MTases_sf"/>
</dbReference>
<keyword evidence="2" id="KW-0808">Transferase</keyword>
<dbReference type="Proteomes" id="UP000295258">
    <property type="component" value="Unassembled WGS sequence"/>
</dbReference>
<comment type="caution">
    <text evidence="2">The sequence shown here is derived from an EMBL/GenBank/DDBJ whole genome shotgun (WGS) entry which is preliminary data.</text>
</comment>
<accession>A0A4R4VDJ5</accession>
<dbReference type="AlphaFoldDB" id="A0A4R4VDJ5"/>
<evidence type="ECO:0000313" key="2">
    <source>
        <dbReference type="EMBL" id="TDD00035.1"/>
    </source>
</evidence>
<organism evidence="2 3">
    <name type="scientific">Nonomuraea deserti</name>
    <dbReference type="NCBI Taxonomy" id="1848322"/>
    <lineage>
        <taxon>Bacteria</taxon>
        <taxon>Bacillati</taxon>
        <taxon>Actinomycetota</taxon>
        <taxon>Actinomycetes</taxon>
        <taxon>Streptosporangiales</taxon>
        <taxon>Streptosporangiaceae</taxon>
        <taxon>Nonomuraea</taxon>
    </lineage>
</organism>
<protein>
    <submittedName>
        <fullName evidence="2">Class I SAM-dependent methyltransferase</fullName>
    </submittedName>
</protein>
<keyword evidence="2" id="KW-0489">Methyltransferase</keyword>
<dbReference type="GO" id="GO:0032259">
    <property type="term" value="P:methylation"/>
    <property type="evidence" value="ECO:0007669"/>
    <property type="project" value="UniProtKB-KW"/>
</dbReference>
<dbReference type="GO" id="GO:0008168">
    <property type="term" value="F:methyltransferase activity"/>
    <property type="evidence" value="ECO:0007669"/>
    <property type="project" value="UniProtKB-KW"/>
</dbReference>
<proteinExistence type="predicted"/>
<feature type="domain" description="Methyltransferase" evidence="1">
    <location>
        <begin position="54"/>
        <end position="148"/>
    </location>
</feature>